<dbReference type="InterPro" id="IPR006143">
    <property type="entry name" value="RND_pump_MFP"/>
</dbReference>
<dbReference type="Gene3D" id="1.10.287.470">
    <property type="entry name" value="Helix hairpin bin"/>
    <property type="match status" value="1"/>
</dbReference>
<evidence type="ECO:0000313" key="5">
    <source>
        <dbReference type="Proteomes" id="UP001549110"/>
    </source>
</evidence>
<evidence type="ECO:0000256" key="1">
    <source>
        <dbReference type="ARBA" id="ARBA00009477"/>
    </source>
</evidence>
<dbReference type="NCBIfam" id="TIGR01730">
    <property type="entry name" value="RND_mfp"/>
    <property type="match status" value="1"/>
</dbReference>
<dbReference type="PANTHER" id="PTHR30097">
    <property type="entry name" value="CATION EFFLUX SYSTEM PROTEIN CUSB"/>
    <property type="match status" value="1"/>
</dbReference>
<protein>
    <submittedName>
        <fullName evidence="4">Cobalt-zinc-cadmium efflux system membrane fusion protein</fullName>
    </submittedName>
</protein>
<dbReference type="Proteomes" id="UP001549110">
    <property type="component" value="Unassembled WGS sequence"/>
</dbReference>
<dbReference type="SUPFAM" id="SSF111369">
    <property type="entry name" value="HlyD-like secretion proteins"/>
    <property type="match status" value="1"/>
</dbReference>
<sequence>MPPVRSSLVAFAALMLSATSATPATRPIAVTATQAKAMGITLATARPASGAPIAAVPATVTPPLNDRRVVAAPFAGAALRVHVLEGQAVKAGAPLVTLFSRDALAVSSELAQSQAELRVADAAARRTRQLAKEGVIAGARAEEAEARSAQARAMVNERRRLLAGAGGQAGEYVLRAPIAGRVAALNVQPGGGLDAMASAVVIDRTDKLWVEARISPAVGQRMKVGYPVRVGNTNGRVVAVGASIDPRTRSLPLRAELEGGAGVVPGQTVSVTLMNPAPAGAQVIPRAALVQDAAGARVFVRTSAGYQAMPVKVIGAAGLDAVVTGLPVAAKVAANGAAQLKSAAGQ</sequence>
<dbReference type="Gene3D" id="2.40.30.170">
    <property type="match status" value="1"/>
</dbReference>
<feature type="chain" id="PRO_5045689275" evidence="3">
    <location>
        <begin position="24"/>
        <end position="346"/>
    </location>
</feature>
<accession>A0ABV2EKC6</accession>
<gene>
    <name evidence="4" type="ORF">ABID41_002617</name>
</gene>
<evidence type="ECO:0000256" key="3">
    <source>
        <dbReference type="SAM" id="SignalP"/>
    </source>
</evidence>
<keyword evidence="3" id="KW-0732">Signal</keyword>
<name>A0ABV2EKC6_9CAUL</name>
<evidence type="ECO:0000313" key="4">
    <source>
        <dbReference type="EMBL" id="MET3527499.1"/>
    </source>
</evidence>
<dbReference type="Gene3D" id="2.40.50.100">
    <property type="match status" value="1"/>
</dbReference>
<dbReference type="InterPro" id="IPR051909">
    <property type="entry name" value="MFP_Cation_Efflux"/>
</dbReference>
<comment type="similarity">
    <text evidence="1">Belongs to the membrane fusion protein (MFP) (TC 8.A.1) family.</text>
</comment>
<evidence type="ECO:0000256" key="2">
    <source>
        <dbReference type="ARBA" id="ARBA00022448"/>
    </source>
</evidence>
<organism evidence="4 5">
    <name type="scientific">Phenylobacterium koreense</name>
    <dbReference type="NCBI Taxonomy" id="266125"/>
    <lineage>
        <taxon>Bacteria</taxon>
        <taxon>Pseudomonadati</taxon>
        <taxon>Pseudomonadota</taxon>
        <taxon>Alphaproteobacteria</taxon>
        <taxon>Caulobacterales</taxon>
        <taxon>Caulobacteraceae</taxon>
        <taxon>Phenylobacterium</taxon>
    </lineage>
</organism>
<keyword evidence="5" id="KW-1185">Reference proteome</keyword>
<proteinExistence type="inferred from homology"/>
<comment type="caution">
    <text evidence="4">The sequence shown here is derived from an EMBL/GenBank/DDBJ whole genome shotgun (WGS) entry which is preliminary data.</text>
</comment>
<dbReference type="PANTHER" id="PTHR30097:SF4">
    <property type="entry name" value="SLR6042 PROTEIN"/>
    <property type="match status" value="1"/>
</dbReference>
<dbReference type="RefSeq" id="WP_331929368.1">
    <property type="nucleotide sequence ID" value="NZ_JBEPLU010000002.1"/>
</dbReference>
<keyword evidence="2" id="KW-0813">Transport</keyword>
<reference evidence="4 5" key="1">
    <citation type="submission" date="2024-06" db="EMBL/GenBank/DDBJ databases">
        <title>Genomic Encyclopedia of Type Strains, Phase IV (KMG-IV): sequencing the most valuable type-strain genomes for metagenomic binning, comparative biology and taxonomic classification.</title>
        <authorList>
            <person name="Goeker M."/>
        </authorList>
    </citation>
    <scope>NUCLEOTIDE SEQUENCE [LARGE SCALE GENOMIC DNA]</scope>
    <source>
        <strain evidence="4 5">DSM 17809</strain>
    </source>
</reference>
<feature type="signal peptide" evidence="3">
    <location>
        <begin position="1"/>
        <end position="23"/>
    </location>
</feature>
<dbReference type="EMBL" id="JBEPLU010000002">
    <property type="protein sequence ID" value="MET3527499.1"/>
    <property type="molecule type" value="Genomic_DNA"/>
</dbReference>